<accession>A0A853F4W9</accession>
<evidence type="ECO:0000313" key="2">
    <source>
        <dbReference type="Proteomes" id="UP000568751"/>
    </source>
</evidence>
<organism evidence="1 2">
    <name type="scientific">Candidatus Thiodubiliella endoseptemdiera</name>
    <dbReference type="NCBI Taxonomy" id="2738886"/>
    <lineage>
        <taxon>Bacteria</taxon>
        <taxon>Pseudomonadati</taxon>
        <taxon>Pseudomonadota</taxon>
        <taxon>Gammaproteobacteria</taxon>
        <taxon>Candidatus Pseudothioglobaceae</taxon>
        <taxon>Candidatus Thiodubiliella</taxon>
    </lineage>
</organism>
<protein>
    <submittedName>
        <fullName evidence="1">Uncharacterized protein</fullName>
    </submittedName>
</protein>
<evidence type="ECO:0000313" key="1">
    <source>
        <dbReference type="EMBL" id="NYT28548.1"/>
    </source>
</evidence>
<proteinExistence type="predicted"/>
<sequence>MNLLLYTIKQTLISERTEKYRDKIHELKMQKIPLEVKLRYAKTNEGIDSYDNQIGLIDIKILELEDKIEAIKEECELEVIENNNST</sequence>
<reference evidence="1 2" key="1">
    <citation type="submission" date="2020-05" db="EMBL/GenBank/DDBJ databases">
        <title>Horizontal transmission and recombination maintain forever young bacterial symbiont genomes.</title>
        <authorList>
            <person name="Russell S.L."/>
            <person name="Pepper-Tunick E."/>
            <person name="Svedberg J."/>
            <person name="Byrne A."/>
            <person name="Ruelas Castillo J."/>
            <person name="Vollmers C."/>
            <person name="Beinart R.A."/>
            <person name="Corbett-Detig R."/>
        </authorList>
    </citation>
    <scope>NUCLEOTIDE SEQUENCE [LARGE SCALE GENOMIC DNA]</scope>
    <source>
        <strain evidence="1">455</strain>
    </source>
</reference>
<name>A0A853F4W9_9GAMM</name>
<dbReference type="EMBL" id="JACCHT010000002">
    <property type="protein sequence ID" value="NYT28548.1"/>
    <property type="molecule type" value="Genomic_DNA"/>
</dbReference>
<dbReference type="Proteomes" id="UP000568751">
    <property type="component" value="Unassembled WGS sequence"/>
</dbReference>
<comment type="caution">
    <text evidence="1">The sequence shown here is derived from an EMBL/GenBank/DDBJ whole genome shotgun (WGS) entry which is preliminary data.</text>
</comment>
<gene>
    <name evidence="1" type="ORF">H0A76_12240</name>
</gene>
<dbReference type="AlphaFoldDB" id="A0A853F4W9"/>